<dbReference type="EMBL" id="AVOT02108301">
    <property type="protein sequence ID" value="MBW0580754.1"/>
    <property type="molecule type" value="Genomic_DNA"/>
</dbReference>
<dbReference type="AlphaFoldDB" id="A0A9Q3KGP8"/>
<dbReference type="OrthoDB" id="411615at2759"/>
<evidence type="ECO:0000313" key="3">
    <source>
        <dbReference type="Proteomes" id="UP000765509"/>
    </source>
</evidence>
<proteinExistence type="predicted"/>
<evidence type="ECO:0000256" key="1">
    <source>
        <dbReference type="SAM" id="MobiDB-lite"/>
    </source>
</evidence>
<keyword evidence="3" id="KW-1185">Reference proteome</keyword>
<gene>
    <name evidence="2" type="ORF">O181_120469</name>
</gene>
<feature type="region of interest" description="Disordered" evidence="1">
    <location>
        <begin position="37"/>
        <end position="57"/>
    </location>
</feature>
<protein>
    <recommendedName>
        <fullName evidence="4">Reverse transcriptase Ty1/copia-type domain-containing protein</fullName>
    </recommendedName>
</protein>
<evidence type="ECO:0000313" key="2">
    <source>
        <dbReference type="EMBL" id="MBW0580754.1"/>
    </source>
</evidence>
<reference evidence="2" key="1">
    <citation type="submission" date="2021-03" db="EMBL/GenBank/DDBJ databases">
        <title>Draft genome sequence of rust myrtle Austropuccinia psidii MF-1, a brazilian biotype.</title>
        <authorList>
            <person name="Quecine M.C."/>
            <person name="Pachon D.M.R."/>
            <person name="Bonatelli M.L."/>
            <person name="Correr F.H."/>
            <person name="Franceschini L.M."/>
            <person name="Leite T.F."/>
            <person name="Margarido G.R.A."/>
            <person name="Almeida C.A."/>
            <person name="Ferrarezi J.A."/>
            <person name="Labate C.A."/>
        </authorList>
    </citation>
    <scope>NUCLEOTIDE SEQUENCE</scope>
    <source>
        <strain evidence="2">MF-1</strain>
    </source>
</reference>
<accession>A0A9Q3KGP8</accession>
<name>A0A9Q3KGP8_9BASI</name>
<comment type="caution">
    <text evidence="2">The sequence shown here is derived from an EMBL/GenBank/DDBJ whole genome shotgun (WGS) entry which is preliminary data.</text>
</comment>
<dbReference type="Proteomes" id="UP000765509">
    <property type="component" value="Unassembled WGS sequence"/>
</dbReference>
<sequence length="160" mass="17609">MVDEPHTLASVAVDEVQTDGLAPKGIASVVYEPQMPQEEVASTPAEAQTSLPSSPRPRIKVIGPWHPSLITSDTLEKNILPYSRRANALVTMTSDGPRTFRQALQSTNKDAWVKAIDKELGSIANLGVWEVVDLDPCYKLIGTTWVFKTKRNHFGEVVEL</sequence>
<evidence type="ECO:0008006" key="4">
    <source>
        <dbReference type="Google" id="ProtNLM"/>
    </source>
</evidence>
<organism evidence="2 3">
    <name type="scientific">Austropuccinia psidii MF-1</name>
    <dbReference type="NCBI Taxonomy" id="1389203"/>
    <lineage>
        <taxon>Eukaryota</taxon>
        <taxon>Fungi</taxon>
        <taxon>Dikarya</taxon>
        <taxon>Basidiomycota</taxon>
        <taxon>Pucciniomycotina</taxon>
        <taxon>Pucciniomycetes</taxon>
        <taxon>Pucciniales</taxon>
        <taxon>Sphaerophragmiaceae</taxon>
        <taxon>Austropuccinia</taxon>
    </lineage>
</organism>